<name>A0A090MR04_AFIFE</name>
<reference evidence="2 3" key="1">
    <citation type="journal article" date="2014" name="Genome Announc.">
        <title>Genome Sequence of Afipia felis Strain 76713, Isolated in Hospital Water Using an Amoeba Co-Culture Procedure.</title>
        <authorList>
            <person name="Benamar S."/>
            <person name="La Scola B."/>
            <person name="Croce O."/>
        </authorList>
    </citation>
    <scope>NUCLEOTIDE SEQUENCE [LARGE SCALE GENOMIC DNA]</scope>
    <source>
        <strain evidence="2 3">76713</strain>
    </source>
</reference>
<dbReference type="AlphaFoldDB" id="A0A090MR04"/>
<evidence type="ECO:0000313" key="3">
    <source>
        <dbReference type="Proteomes" id="UP000035762"/>
    </source>
</evidence>
<accession>A0A090MR04</accession>
<dbReference type="Proteomes" id="UP000035762">
    <property type="component" value="Unassembled WGS sequence"/>
</dbReference>
<feature type="domain" description="DUF6537" evidence="1">
    <location>
        <begin position="41"/>
        <end position="237"/>
    </location>
</feature>
<evidence type="ECO:0000313" key="2">
    <source>
        <dbReference type="EMBL" id="CEG08054.1"/>
    </source>
</evidence>
<gene>
    <name evidence="2" type="ORF">BN961_01462</name>
</gene>
<dbReference type="RefSeq" id="WP_048756077.1">
    <property type="nucleotide sequence ID" value="NZ_CCAZ020000001.1"/>
</dbReference>
<dbReference type="OrthoDB" id="1490270at2"/>
<dbReference type="EMBL" id="CCAZ020000001">
    <property type="protein sequence ID" value="CEG08054.1"/>
    <property type="molecule type" value="Genomic_DNA"/>
</dbReference>
<organism evidence="2 3">
    <name type="scientific">Afipia felis</name>
    <name type="common">Cat scratch disease bacillus</name>
    <dbReference type="NCBI Taxonomy" id="1035"/>
    <lineage>
        <taxon>Bacteria</taxon>
        <taxon>Pseudomonadati</taxon>
        <taxon>Pseudomonadota</taxon>
        <taxon>Alphaproteobacteria</taxon>
        <taxon>Hyphomicrobiales</taxon>
        <taxon>Nitrobacteraceae</taxon>
        <taxon>Afipia</taxon>
    </lineage>
</organism>
<sequence length="291" mass="32288">MKLPVDFRLLKERYLGEASRKPWVAEKRLAELAPFLPPDTKEIVRHAVTSLMAYQDPDYALVYLNRVGRYAGSDKAPCAFLASVASRMEERMRYADPPSIAQAALADGGEGSVSPTRRVSFCLCDFAGMLPPNAADTALQVMAYLRLSQRAVVLKFSSQAGWKRHWTEAWALLRYARTYSRRAKTENAWVERWLHMIDRVRASQPEAVMGMVQTADIISGSGADYHRGIANWNVIVDCLVKPVCDGAIAPIDLAAALRVVLHAAADRPEPLVLQGQIDRLIASQPLQLQTA</sequence>
<keyword evidence="3" id="KW-1185">Reference proteome</keyword>
<dbReference type="Pfam" id="PF20169">
    <property type="entry name" value="DUF6537"/>
    <property type="match status" value="1"/>
</dbReference>
<comment type="caution">
    <text evidence="2">The sequence shown here is derived from an EMBL/GenBank/DDBJ whole genome shotgun (WGS) entry which is preliminary data.</text>
</comment>
<proteinExistence type="predicted"/>
<dbReference type="STRING" id="1035.BN961_01462"/>
<evidence type="ECO:0000259" key="1">
    <source>
        <dbReference type="Pfam" id="PF20169"/>
    </source>
</evidence>
<protein>
    <submittedName>
        <fullName evidence="2">Indolepyruvate oxidoreductase subunit B</fullName>
    </submittedName>
</protein>
<dbReference type="InterPro" id="IPR046667">
    <property type="entry name" value="DUF6537"/>
</dbReference>